<proteinExistence type="inferred from homology"/>
<keyword evidence="6" id="KW-0560">Oxidoreductase</keyword>
<dbReference type="PANTHER" id="PTHR47354">
    <property type="entry name" value="NADH OXIDOREDUCTASE HCR"/>
    <property type="match status" value="1"/>
</dbReference>
<dbReference type="CDD" id="cd06215">
    <property type="entry name" value="FNR_iron_sulfur_binding_1"/>
    <property type="match status" value="1"/>
</dbReference>
<dbReference type="SUPFAM" id="SSF54292">
    <property type="entry name" value="2Fe-2S ferredoxin-like"/>
    <property type="match status" value="1"/>
</dbReference>
<sequence>MNIAADSCFIGQGPDMLDRFNSASAWERADAQWPNHEQRTLICARVSNETHDVRTFVFHTQDGQLFSFEPGQFITVSAEIDGKEVSRCYTISSPPTRPYTLSITVKRTPGGVMSNWLHENMKAGLALKAFGPSGVFTPSSGPAAKSLYLSAGSGVTPLMSMTRAALDLGPNRDIVFIHSARTPEDIIFRKELSTLCGLSDPLRVIHICEALGNEPDWSGPVGRLNLDLLKELVPDFRDREVFICGPGGYMDASRKMLLEGGHDPARYHQESFNFAETVECAEEPASTTADQTERTERSEHTGYTVRLARSGREFTMDGTQTVLVAARKAGVPLPSSCSQGICGTCKTKVLEGSVDMKHNGGIRPREIEKGMRLMCCSRPTSDLVLDL</sequence>
<keyword evidence="7" id="KW-0408">Iron</keyword>
<dbReference type="GO" id="GO:0016491">
    <property type="term" value="F:oxidoreductase activity"/>
    <property type="evidence" value="ECO:0007669"/>
    <property type="project" value="UniProtKB-KW"/>
</dbReference>
<dbReference type="SUPFAM" id="SSF52343">
    <property type="entry name" value="Ferredoxin reductase-like, C-terminal NADP-linked domain"/>
    <property type="match status" value="1"/>
</dbReference>
<keyword evidence="3" id="KW-0001">2Fe-2S</keyword>
<dbReference type="PANTHER" id="PTHR47354:SF6">
    <property type="entry name" value="NADH OXIDOREDUCTASE HCR"/>
    <property type="match status" value="1"/>
</dbReference>
<dbReference type="RefSeq" id="WP_238462950.1">
    <property type="nucleotide sequence ID" value="NZ_JAKLJA010000004.1"/>
</dbReference>
<evidence type="ECO:0000256" key="8">
    <source>
        <dbReference type="ARBA" id="ARBA00023014"/>
    </source>
</evidence>
<keyword evidence="8" id="KW-0411">Iron-sulfur</keyword>
<comment type="similarity">
    <text evidence="10">In the N-terminal section; belongs to the FAD-binding oxidoreductase type 6 family.</text>
</comment>
<keyword evidence="4" id="KW-0479">Metal-binding</keyword>
<dbReference type="PRINTS" id="PR00410">
    <property type="entry name" value="PHEHYDRXLASE"/>
</dbReference>
<dbReference type="Pfam" id="PF00111">
    <property type="entry name" value="Fer2"/>
    <property type="match status" value="1"/>
</dbReference>
<dbReference type="Gene3D" id="3.40.50.80">
    <property type="entry name" value="Nucleotide-binding domain of ferredoxin-NADP reductase (FNR) module"/>
    <property type="match status" value="1"/>
</dbReference>
<dbReference type="PRINTS" id="PR00371">
    <property type="entry name" value="FPNCR"/>
</dbReference>
<dbReference type="SUPFAM" id="SSF63380">
    <property type="entry name" value="Riboflavin synthase domain-like"/>
    <property type="match status" value="1"/>
</dbReference>
<dbReference type="GO" id="GO:0046872">
    <property type="term" value="F:metal ion binding"/>
    <property type="evidence" value="ECO:0007669"/>
    <property type="project" value="UniProtKB-KW"/>
</dbReference>
<keyword evidence="5" id="KW-0274">FAD</keyword>
<evidence type="ECO:0000256" key="10">
    <source>
        <dbReference type="ARBA" id="ARBA00061434"/>
    </source>
</evidence>
<dbReference type="InterPro" id="IPR039261">
    <property type="entry name" value="FNR_nucleotide-bd"/>
</dbReference>
<keyword evidence="2" id="KW-0285">Flavoprotein</keyword>
<dbReference type="InterPro" id="IPR001709">
    <property type="entry name" value="Flavoprot_Pyr_Nucl_cyt_Rdtase"/>
</dbReference>
<evidence type="ECO:0000259" key="11">
    <source>
        <dbReference type="PROSITE" id="PS51085"/>
    </source>
</evidence>
<reference evidence="13" key="1">
    <citation type="submission" date="2022-01" db="EMBL/GenBank/DDBJ databases">
        <title>Genome sequence and assembly of Parabukholderia sp. RG36.</title>
        <authorList>
            <person name="Chhetri G."/>
        </authorList>
    </citation>
    <scope>NUCLEOTIDE SEQUENCE</scope>
    <source>
        <strain evidence="13">RG36</strain>
    </source>
</reference>
<gene>
    <name evidence="13" type="ORF">L5014_07495</name>
</gene>
<dbReference type="Pfam" id="PF00970">
    <property type="entry name" value="FAD_binding_6"/>
    <property type="match status" value="1"/>
</dbReference>
<dbReference type="Gene3D" id="3.10.20.30">
    <property type="match status" value="1"/>
</dbReference>
<dbReference type="InterPro" id="IPR001041">
    <property type="entry name" value="2Fe-2S_ferredoxin-type"/>
</dbReference>
<evidence type="ECO:0000256" key="1">
    <source>
        <dbReference type="ARBA" id="ARBA00001974"/>
    </source>
</evidence>
<feature type="domain" description="2Fe-2S ferredoxin-type" evidence="11">
    <location>
        <begin position="303"/>
        <end position="387"/>
    </location>
</feature>
<evidence type="ECO:0000313" key="13">
    <source>
        <dbReference type="EMBL" id="MCG5073208.1"/>
    </source>
</evidence>
<protein>
    <submittedName>
        <fullName evidence="13">Hybrid-cluster NAD(P)-dependent oxidoreductase</fullName>
    </submittedName>
</protein>
<dbReference type="InterPro" id="IPR006058">
    <property type="entry name" value="2Fe2S_fd_BS"/>
</dbReference>
<evidence type="ECO:0000256" key="7">
    <source>
        <dbReference type="ARBA" id="ARBA00023004"/>
    </source>
</evidence>
<feature type="domain" description="FAD-binding FR-type" evidence="12">
    <location>
        <begin position="36"/>
        <end position="139"/>
    </location>
</feature>
<evidence type="ECO:0000256" key="9">
    <source>
        <dbReference type="ARBA" id="ARBA00034078"/>
    </source>
</evidence>
<evidence type="ECO:0000256" key="6">
    <source>
        <dbReference type="ARBA" id="ARBA00023002"/>
    </source>
</evidence>
<evidence type="ECO:0000313" key="14">
    <source>
        <dbReference type="Proteomes" id="UP001139308"/>
    </source>
</evidence>
<dbReference type="Proteomes" id="UP001139308">
    <property type="component" value="Unassembled WGS sequence"/>
</dbReference>
<dbReference type="AlphaFoldDB" id="A0A9X1UGN3"/>
<comment type="cofactor">
    <cofactor evidence="1">
        <name>FAD</name>
        <dbReference type="ChEBI" id="CHEBI:57692"/>
    </cofactor>
</comment>
<dbReference type="PROSITE" id="PS51085">
    <property type="entry name" value="2FE2S_FER_2"/>
    <property type="match status" value="1"/>
</dbReference>
<dbReference type="GO" id="GO:0051537">
    <property type="term" value="F:2 iron, 2 sulfur cluster binding"/>
    <property type="evidence" value="ECO:0007669"/>
    <property type="project" value="UniProtKB-KW"/>
</dbReference>
<dbReference type="CDD" id="cd00207">
    <property type="entry name" value="fer2"/>
    <property type="match status" value="1"/>
</dbReference>
<evidence type="ECO:0000256" key="3">
    <source>
        <dbReference type="ARBA" id="ARBA00022714"/>
    </source>
</evidence>
<evidence type="ECO:0000256" key="5">
    <source>
        <dbReference type="ARBA" id="ARBA00022827"/>
    </source>
</evidence>
<accession>A0A9X1UGN3</accession>
<keyword evidence="14" id="KW-1185">Reference proteome</keyword>
<dbReference type="Pfam" id="PF00175">
    <property type="entry name" value="NAD_binding_1"/>
    <property type="match status" value="1"/>
</dbReference>
<organism evidence="13 14">
    <name type="scientific">Paraburkholderia tagetis</name>
    <dbReference type="NCBI Taxonomy" id="2913261"/>
    <lineage>
        <taxon>Bacteria</taxon>
        <taxon>Pseudomonadati</taxon>
        <taxon>Pseudomonadota</taxon>
        <taxon>Betaproteobacteria</taxon>
        <taxon>Burkholderiales</taxon>
        <taxon>Burkholderiaceae</taxon>
        <taxon>Paraburkholderia</taxon>
    </lineage>
</organism>
<name>A0A9X1UGN3_9BURK</name>
<comment type="cofactor">
    <cofactor evidence="9">
        <name>[2Fe-2S] cluster</name>
        <dbReference type="ChEBI" id="CHEBI:190135"/>
    </cofactor>
</comment>
<dbReference type="InterPro" id="IPR008333">
    <property type="entry name" value="Cbr1-like_FAD-bd_dom"/>
</dbReference>
<dbReference type="InterPro" id="IPR017938">
    <property type="entry name" value="Riboflavin_synthase-like_b-brl"/>
</dbReference>
<dbReference type="PROSITE" id="PS00197">
    <property type="entry name" value="2FE2S_FER_1"/>
    <property type="match status" value="1"/>
</dbReference>
<evidence type="ECO:0000256" key="4">
    <source>
        <dbReference type="ARBA" id="ARBA00022723"/>
    </source>
</evidence>
<dbReference type="InterPro" id="IPR036010">
    <property type="entry name" value="2Fe-2S_ferredoxin-like_sf"/>
</dbReference>
<dbReference type="InterPro" id="IPR017927">
    <property type="entry name" value="FAD-bd_FR_type"/>
</dbReference>
<dbReference type="InterPro" id="IPR050415">
    <property type="entry name" value="MRET"/>
</dbReference>
<evidence type="ECO:0000259" key="12">
    <source>
        <dbReference type="PROSITE" id="PS51384"/>
    </source>
</evidence>
<dbReference type="InterPro" id="IPR012675">
    <property type="entry name" value="Beta-grasp_dom_sf"/>
</dbReference>
<dbReference type="InterPro" id="IPR001433">
    <property type="entry name" value="OxRdtase_FAD/NAD-bd"/>
</dbReference>
<dbReference type="Gene3D" id="2.40.30.10">
    <property type="entry name" value="Translation factors"/>
    <property type="match status" value="1"/>
</dbReference>
<dbReference type="EMBL" id="JAKLJA010000004">
    <property type="protein sequence ID" value="MCG5073208.1"/>
    <property type="molecule type" value="Genomic_DNA"/>
</dbReference>
<evidence type="ECO:0000256" key="2">
    <source>
        <dbReference type="ARBA" id="ARBA00022630"/>
    </source>
</evidence>
<comment type="caution">
    <text evidence="13">The sequence shown here is derived from an EMBL/GenBank/DDBJ whole genome shotgun (WGS) entry which is preliminary data.</text>
</comment>
<dbReference type="PROSITE" id="PS51384">
    <property type="entry name" value="FAD_FR"/>
    <property type="match status" value="1"/>
</dbReference>